<dbReference type="Gene3D" id="3.40.50.1820">
    <property type="entry name" value="alpha/beta hydrolase"/>
    <property type="match status" value="1"/>
</dbReference>
<evidence type="ECO:0000259" key="1">
    <source>
        <dbReference type="Pfam" id="PF12697"/>
    </source>
</evidence>
<dbReference type="SUPFAM" id="SSF53474">
    <property type="entry name" value="alpha/beta-Hydrolases"/>
    <property type="match status" value="1"/>
</dbReference>
<dbReference type="EMBL" id="BOOQ01000039">
    <property type="protein sequence ID" value="GII49146.1"/>
    <property type="molecule type" value="Genomic_DNA"/>
</dbReference>
<proteinExistence type="predicted"/>
<dbReference type="AlphaFoldDB" id="A0A8J3XR71"/>
<dbReference type="InterPro" id="IPR029058">
    <property type="entry name" value="AB_hydrolase_fold"/>
</dbReference>
<dbReference type="Pfam" id="PF12697">
    <property type="entry name" value="Abhydrolase_6"/>
    <property type="match status" value="1"/>
</dbReference>
<name>A0A8J3XR71_9ACTN</name>
<dbReference type="RefSeq" id="WP_203978575.1">
    <property type="nucleotide sequence ID" value="NZ_BAAAKY010000051.1"/>
</dbReference>
<evidence type="ECO:0000313" key="2">
    <source>
        <dbReference type="EMBL" id="GII49146.1"/>
    </source>
</evidence>
<dbReference type="InterPro" id="IPR000073">
    <property type="entry name" value="AB_hydrolase_1"/>
</dbReference>
<organism evidence="2 3">
    <name type="scientific">Planotetraspora silvatica</name>
    <dbReference type="NCBI Taxonomy" id="234614"/>
    <lineage>
        <taxon>Bacteria</taxon>
        <taxon>Bacillati</taxon>
        <taxon>Actinomycetota</taxon>
        <taxon>Actinomycetes</taxon>
        <taxon>Streptosporangiales</taxon>
        <taxon>Streptosporangiaceae</taxon>
        <taxon>Planotetraspora</taxon>
    </lineage>
</organism>
<dbReference type="GO" id="GO:0016787">
    <property type="term" value="F:hydrolase activity"/>
    <property type="evidence" value="ECO:0007669"/>
    <property type="project" value="UniProtKB-KW"/>
</dbReference>
<protein>
    <submittedName>
        <fullName evidence="2">Alpha/beta hydrolase</fullName>
    </submittedName>
</protein>
<accession>A0A8J3XR71</accession>
<feature type="domain" description="AB hydrolase-1" evidence="1">
    <location>
        <begin position="37"/>
        <end position="260"/>
    </location>
</feature>
<gene>
    <name evidence="2" type="ORF">Psi02_55700</name>
</gene>
<evidence type="ECO:0000313" key="3">
    <source>
        <dbReference type="Proteomes" id="UP000644610"/>
    </source>
</evidence>
<reference evidence="2" key="1">
    <citation type="submission" date="2021-01" db="EMBL/GenBank/DDBJ databases">
        <title>Whole genome shotgun sequence of Planotetraspora silvatica NBRC 100141.</title>
        <authorList>
            <person name="Komaki H."/>
            <person name="Tamura T."/>
        </authorList>
    </citation>
    <scope>NUCLEOTIDE SEQUENCE</scope>
    <source>
        <strain evidence="2">NBRC 100141</strain>
    </source>
</reference>
<comment type="caution">
    <text evidence="2">The sequence shown here is derived from an EMBL/GenBank/DDBJ whole genome shotgun (WGS) entry which is preliminary data.</text>
</comment>
<keyword evidence="3" id="KW-1185">Reference proteome</keyword>
<dbReference type="Proteomes" id="UP000644610">
    <property type="component" value="Unassembled WGS sequence"/>
</dbReference>
<sequence>MDRVTSKDGTSIAYERRGSGPAVILVGGNLDDGAENAPLAAELAADFTTWNYARRGRAGSGDTHPYAVEREIEDIEALIAEAGGSASLYGVSSGGALALRAAASRLAVNKVAVYEVPYMVADEASRWWRDYVDQLGMALAEGRRGEALELFMGLAGSSEEDIAGAKASPLWPGLEVLAHTLAYDAAVLGDGRPPTGLLARITQPALVATGRTEPDPGGEGLPAGFFDDAADVIAAIIPRSQRRILDGHSHVVDAKPFAAVLTEFFRP</sequence>
<keyword evidence="2" id="KW-0378">Hydrolase</keyword>